<sequence length="116" mass="12931">MRQKLSRYRKKVLLPSTVLKPNPNRSNPVRKRGIFGNNSPFCHAEVSGTVNLEQTSHMVSKGCSSKTPILAGYGTATNEWILCQVLPVDREGWAELCFKTTRLGEEADNHSQAMIT</sequence>
<reference evidence="1 2" key="1">
    <citation type="submission" date="2023-08" db="EMBL/GenBank/DDBJ databases">
        <title>A Necator americanus chromosomal reference genome.</title>
        <authorList>
            <person name="Ilik V."/>
            <person name="Petrzelkova K.J."/>
            <person name="Pardy F."/>
            <person name="Fuh T."/>
            <person name="Niatou-Singa F.S."/>
            <person name="Gouil Q."/>
            <person name="Baker L."/>
            <person name="Ritchie M.E."/>
            <person name="Jex A.R."/>
            <person name="Gazzola D."/>
            <person name="Li H."/>
            <person name="Toshio Fujiwara R."/>
            <person name="Zhan B."/>
            <person name="Aroian R.V."/>
            <person name="Pafco B."/>
            <person name="Schwarz E.M."/>
        </authorList>
    </citation>
    <scope>NUCLEOTIDE SEQUENCE [LARGE SCALE GENOMIC DNA]</scope>
    <source>
        <strain evidence="1 2">Aroian</strain>
        <tissue evidence="1">Whole animal</tissue>
    </source>
</reference>
<keyword evidence="2" id="KW-1185">Reference proteome</keyword>
<evidence type="ECO:0000313" key="1">
    <source>
        <dbReference type="EMBL" id="KAK6741388.1"/>
    </source>
</evidence>
<dbReference type="Proteomes" id="UP001303046">
    <property type="component" value="Unassembled WGS sequence"/>
</dbReference>
<evidence type="ECO:0000313" key="2">
    <source>
        <dbReference type="Proteomes" id="UP001303046"/>
    </source>
</evidence>
<protein>
    <submittedName>
        <fullName evidence="1">Uncharacterized protein</fullName>
    </submittedName>
</protein>
<accession>A0ABR1CSS5</accession>
<gene>
    <name evidence="1" type="primary">Necator_chrIII.g10079</name>
    <name evidence="1" type="ORF">RB195_009314</name>
</gene>
<comment type="caution">
    <text evidence="1">The sequence shown here is derived from an EMBL/GenBank/DDBJ whole genome shotgun (WGS) entry which is preliminary data.</text>
</comment>
<name>A0ABR1CSS5_NECAM</name>
<proteinExistence type="predicted"/>
<dbReference type="EMBL" id="JAVFWL010000003">
    <property type="protein sequence ID" value="KAK6741388.1"/>
    <property type="molecule type" value="Genomic_DNA"/>
</dbReference>
<organism evidence="1 2">
    <name type="scientific">Necator americanus</name>
    <name type="common">Human hookworm</name>
    <dbReference type="NCBI Taxonomy" id="51031"/>
    <lineage>
        <taxon>Eukaryota</taxon>
        <taxon>Metazoa</taxon>
        <taxon>Ecdysozoa</taxon>
        <taxon>Nematoda</taxon>
        <taxon>Chromadorea</taxon>
        <taxon>Rhabditida</taxon>
        <taxon>Rhabditina</taxon>
        <taxon>Rhabditomorpha</taxon>
        <taxon>Strongyloidea</taxon>
        <taxon>Ancylostomatidae</taxon>
        <taxon>Bunostominae</taxon>
        <taxon>Necator</taxon>
    </lineage>
</organism>